<feature type="transmembrane region" description="Helical" evidence="7">
    <location>
        <begin position="194"/>
        <end position="216"/>
    </location>
</feature>
<dbReference type="PANTHER" id="PTHR42038:SF2">
    <property type="entry name" value="TERPENE CYCLASE AUSL"/>
    <property type="match status" value="1"/>
</dbReference>
<evidence type="ECO:0000256" key="7">
    <source>
        <dbReference type="SAM" id="Phobius"/>
    </source>
</evidence>
<name>A0AAW0QJH9_9PEZI</name>
<evidence type="ECO:0000256" key="3">
    <source>
        <dbReference type="ARBA" id="ARBA00006757"/>
    </source>
</evidence>
<dbReference type="Pfam" id="PF25129">
    <property type="entry name" value="Pyr4-TMTC"/>
    <property type="match status" value="1"/>
</dbReference>
<feature type="transmembrane region" description="Helical" evidence="7">
    <location>
        <begin position="222"/>
        <end position="245"/>
    </location>
</feature>
<gene>
    <name evidence="8" type="ORF">PG999_008782</name>
</gene>
<organism evidence="8 9">
    <name type="scientific">Apiospora kogelbergensis</name>
    <dbReference type="NCBI Taxonomy" id="1337665"/>
    <lineage>
        <taxon>Eukaryota</taxon>
        <taxon>Fungi</taxon>
        <taxon>Dikarya</taxon>
        <taxon>Ascomycota</taxon>
        <taxon>Pezizomycotina</taxon>
        <taxon>Sordariomycetes</taxon>
        <taxon>Xylariomycetidae</taxon>
        <taxon>Amphisphaeriales</taxon>
        <taxon>Apiosporaceae</taxon>
        <taxon>Apiospora</taxon>
    </lineage>
</organism>
<evidence type="ECO:0000256" key="1">
    <source>
        <dbReference type="ARBA" id="ARBA00004141"/>
    </source>
</evidence>
<feature type="transmembrane region" description="Helical" evidence="7">
    <location>
        <begin position="75"/>
        <end position="93"/>
    </location>
</feature>
<evidence type="ECO:0000256" key="2">
    <source>
        <dbReference type="ARBA" id="ARBA00005179"/>
    </source>
</evidence>
<dbReference type="Proteomes" id="UP001392437">
    <property type="component" value="Unassembled WGS sequence"/>
</dbReference>
<keyword evidence="6 7" id="KW-0472">Membrane</keyword>
<comment type="similarity">
    <text evidence="3">Belongs to the paxB family.</text>
</comment>
<protein>
    <submittedName>
        <fullName evidence="8">Uncharacterized protein</fullName>
    </submittedName>
</protein>
<comment type="pathway">
    <text evidence="2">Secondary metabolite biosynthesis.</text>
</comment>
<dbReference type="InterPro" id="IPR039020">
    <property type="entry name" value="PaxB-like"/>
</dbReference>
<dbReference type="EMBL" id="JAQQWP010000008">
    <property type="protein sequence ID" value="KAK8105423.1"/>
    <property type="molecule type" value="Genomic_DNA"/>
</dbReference>
<dbReference type="PANTHER" id="PTHR42038">
    <property type="match status" value="1"/>
</dbReference>
<dbReference type="AlphaFoldDB" id="A0AAW0QJH9"/>
<feature type="transmembrane region" description="Helical" evidence="7">
    <location>
        <begin position="12"/>
        <end position="37"/>
    </location>
</feature>
<evidence type="ECO:0000313" key="9">
    <source>
        <dbReference type="Proteomes" id="UP001392437"/>
    </source>
</evidence>
<comment type="caution">
    <text evidence="8">The sequence shown here is derived from an EMBL/GenBank/DDBJ whole genome shotgun (WGS) entry which is preliminary data.</text>
</comment>
<sequence length="275" mass="30408">MGSSDIAPPHAPAWLVPLSTVFLGLGVLFWDMAYVLMTIRGIKTRSYGMPILGLAINVSWEIVYGFYVAEAAFERLGFAVWLLLDLGVIYTTVRFAPEAWAATSPSVGARMPWILALLVAVGCWGHYAFAAWWLARPGVGTGDKTGKWYYGRDGYDTTELAYWSAGVSQLVLSSASVAMLVVRGHSGGTGYAIWLCRFLGSLFGMGVCSGLLWWYWPEAHSYWTLPMSIFMCGLSFACDVAYPFVLWRVRQTEKMLPDGRLIGAHESELDKAKVQ</sequence>
<dbReference type="GO" id="GO:0016829">
    <property type="term" value="F:lyase activity"/>
    <property type="evidence" value="ECO:0007669"/>
    <property type="project" value="InterPro"/>
</dbReference>
<evidence type="ECO:0000313" key="8">
    <source>
        <dbReference type="EMBL" id="KAK8105423.1"/>
    </source>
</evidence>
<feature type="transmembrane region" description="Helical" evidence="7">
    <location>
        <begin position="160"/>
        <end position="182"/>
    </location>
</feature>
<comment type="subcellular location">
    <subcellularLocation>
        <location evidence="1">Membrane</location>
        <topology evidence="1">Multi-pass membrane protein</topology>
    </subcellularLocation>
</comment>
<dbReference type="GO" id="GO:0016020">
    <property type="term" value="C:membrane"/>
    <property type="evidence" value="ECO:0007669"/>
    <property type="project" value="UniProtKB-SubCell"/>
</dbReference>
<feature type="transmembrane region" description="Helical" evidence="7">
    <location>
        <begin position="113"/>
        <end position="135"/>
    </location>
</feature>
<reference evidence="8 9" key="1">
    <citation type="submission" date="2023-01" db="EMBL/GenBank/DDBJ databases">
        <title>Analysis of 21 Apiospora genomes using comparative genomics revels a genus with tremendous synthesis potential of carbohydrate active enzymes and secondary metabolites.</title>
        <authorList>
            <person name="Sorensen T."/>
        </authorList>
    </citation>
    <scope>NUCLEOTIDE SEQUENCE [LARGE SCALE GENOMIC DNA]</scope>
    <source>
        <strain evidence="8 9">CBS 117206</strain>
    </source>
</reference>
<evidence type="ECO:0000256" key="6">
    <source>
        <dbReference type="ARBA" id="ARBA00023136"/>
    </source>
</evidence>
<feature type="transmembrane region" description="Helical" evidence="7">
    <location>
        <begin position="49"/>
        <end position="69"/>
    </location>
</feature>
<evidence type="ECO:0000256" key="5">
    <source>
        <dbReference type="ARBA" id="ARBA00022989"/>
    </source>
</evidence>
<proteinExistence type="inferred from homology"/>
<keyword evidence="5 7" id="KW-1133">Transmembrane helix</keyword>
<keyword evidence="9" id="KW-1185">Reference proteome</keyword>
<accession>A0AAW0QJH9</accession>
<keyword evidence="4 7" id="KW-0812">Transmembrane</keyword>
<evidence type="ECO:0000256" key="4">
    <source>
        <dbReference type="ARBA" id="ARBA00022692"/>
    </source>
</evidence>